<comment type="caution">
    <text evidence="2">The sequence shown here is derived from an EMBL/GenBank/DDBJ whole genome shotgun (WGS) entry which is preliminary data.</text>
</comment>
<organism evidence="2 3">
    <name type="scientific">Romboutsia weinsteinii</name>
    <dbReference type="NCBI Taxonomy" id="2020949"/>
    <lineage>
        <taxon>Bacteria</taxon>
        <taxon>Bacillati</taxon>
        <taxon>Bacillota</taxon>
        <taxon>Clostridia</taxon>
        <taxon>Peptostreptococcales</taxon>
        <taxon>Peptostreptococcaceae</taxon>
        <taxon>Romboutsia</taxon>
    </lineage>
</organism>
<evidence type="ECO:0000313" key="3">
    <source>
        <dbReference type="Proteomes" id="UP000215694"/>
    </source>
</evidence>
<keyword evidence="1" id="KW-0472">Membrane</keyword>
<name>A0A371J4X5_9FIRM</name>
<keyword evidence="1" id="KW-0812">Transmembrane</keyword>
<dbReference type="EMBL" id="NOJY02000011">
    <property type="protein sequence ID" value="RDY27728.1"/>
    <property type="molecule type" value="Genomic_DNA"/>
</dbReference>
<evidence type="ECO:0000256" key="1">
    <source>
        <dbReference type="SAM" id="Phobius"/>
    </source>
</evidence>
<keyword evidence="3" id="KW-1185">Reference proteome</keyword>
<dbReference type="AlphaFoldDB" id="A0A371J4X5"/>
<protein>
    <submittedName>
        <fullName evidence="2">DUF3139 domain-containing protein</fullName>
    </submittedName>
</protein>
<proteinExistence type="predicted"/>
<sequence length="139" mass="16548">MKKHKVILSVLIIVIVGFTGIFVYDNYFKPYKWEKAEENISRYIKEQGVSKENISEITKLKDTALREENLKKSNLKGIIYTITYKDDPKYEYQYFYVDDMHDTKLYKVALLIYDLSNGNKRVRGEDLKNVKYPPLYLDK</sequence>
<reference evidence="2 3" key="1">
    <citation type="journal article" date="2017" name="Genome Announc.">
        <title>Draft Genome Sequence of Romboutsia weinsteinii sp. nov. Strain CCRI-19649(T) Isolated from Surface Water.</title>
        <authorList>
            <person name="Maheux A.F."/>
            <person name="Boudreau D.K."/>
            <person name="Berube E."/>
            <person name="Boissinot M."/>
            <person name="Cantin P."/>
            <person name="Raymond F."/>
            <person name="Corbeil J."/>
            <person name="Omar R.F."/>
            <person name="Bergeron M.G."/>
        </authorList>
    </citation>
    <scope>NUCLEOTIDE SEQUENCE [LARGE SCALE GENOMIC DNA]</scope>
    <source>
        <strain evidence="2 3">CCRI-19649</strain>
    </source>
</reference>
<accession>A0A371J4X5</accession>
<evidence type="ECO:0000313" key="2">
    <source>
        <dbReference type="EMBL" id="RDY27728.1"/>
    </source>
</evidence>
<keyword evidence="1" id="KW-1133">Transmembrane helix</keyword>
<dbReference type="OrthoDB" id="1757039at2"/>
<feature type="transmembrane region" description="Helical" evidence="1">
    <location>
        <begin position="6"/>
        <end position="24"/>
    </location>
</feature>
<gene>
    <name evidence="2" type="ORF">CHL78_008380</name>
</gene>
<dbReference type="Pfam" id="PF11337">
    <property type="entry name" value="DUF3139"/>
    <property type="match status" value="1"/>
</dbReference>
<dbReference type="Proteomes" id="UP000215694">
    <property type="component" value="Unassembled WGS sequence"/>
</dbReference>
<dbReference type="InterPro" id="IPR021486">
    <property type="entry name" value="DUF3139"/>
</dbReference>
<dbReference type="RefSeq" id="WP_094367042.1">
    <property type="nucleotide sequence ID" value="NZ_NOJY02000011.1"/>
</dbReference>